<feature type="region of interest" description="Disordered" evidence="1">
    <location>
        <begin position="1"/>
        <end position="42"/>
    </location>
</feature>
<evidence type="ECO:0000313" key="2">
    <source>
        <dbReference type="Proteomes" id="UP000694845"/>
    </source>
</evidence>
<protein>
    <submittedName>
        <fullName evidence="3">Uncharacterized protein LOC110977521</fullName>
    </submittedName>
</protein>
<proteinExistence type="predicted"/>
<dbReference type="GeneID" id="110977521"/>
<reference evidence="3" key="1">
    <citation type="submission" date="2025-08" db="UniProtKB">
        <authorList>
            <consortium name="RefSeq"/>
        </authorList>
    </citation>
    <scope>IDENTIFICATION</scope>
</reference>
<feature type="region of interest" description="Disordered" evidence="1">
    <location>
        <begin position="276"/>
        <end position="317"/>
    </location>
</feature>
<evidence type="ECO:0000256" key="1">
    <source>
        <dbReference type="SAM" id="MobiDB-lite"/>
    </source>
</evidence>
<accession>A0A8B7Y4G8</accession>
<feature type="compositionally biased region" description="Basic and acidic residues" evidence="1">
    <location>
        <begin position="291"/>
        <end position="311"/>
    </location>
</feature>
<keyword evidence="2" id="KW-1185">Reference proteome</keyword>
<evidence type="ECO:0000313" key="3">
    <source>
        <dbReference type="RefSeq" id="XP_022087442.1"/>
    </source>
</evidence>
<sequence length="317" mass="35462">MLEINNRAPPCITMEETHPPAGSRKLSIKQGPLEDRPSLSPRPFAETRRVGYYIADPETPTEYSNMAKAYACVLLLLGLVAAVEPKCCFPLMESWMTNIVAGLVYKNGEVMTETATYGRNTIDGLQGSSKFFTNIMTGVVSTVRKVQKYQPGVNATFNTWMIYDEKECTIELKPSAIQNCVPEFAELSPIWYGNLSQPLDIMRRYSVTPVGARPGDRDLLEKTLFVAPGCSLANSLKIDINPTKKFASLVNYANFRVITDTSEFADMFDLPDFCPREVPTANKPEAAQPKPEPRAEPQPETKNERARDALRNSRFFQ</sequence>
<organism evidence="2 3">
    <name type="scientific">Acanthaster planci</name>
    <name type="common">Crown-of-thorns starfish</name>
    <dbReference type="NCBI Taxonomy" id="133434"/>
    <lineage>
        <taxon>Eukaryota</taxon>
        <taxon>Metazoa</taxon>
        <taxon>Echinodermata</taxon>
        <taxon>Eleutherozoa</taxon>
        <taxon>Asterozoa</taxon>
        <taxon>Asteroidea</taxon>
        <taxon>Valvatacea</taxon>
        <taxon>Valvatida</taxon>
        <taxon>Acanthasteridae</taxon>
        <taxon>Acanthaster</taxon>
    </lineage>
</organism>
<dbReference type="Proteomes" id="UP000694845">
    <property type="component" value="Unplaced"/>
</dbReference>
<dbReference type="AlphaFoldDB" id="A0A8B7Y4G8"/>
<name>A0A8B7Y4G8_ACAPL</name>
<dbReference type="KEGG" id="aplc:110977521"/>
<gene>
    <name evidence="3" type="primary">LOC110977521</name>
</gene>
<dbReference type="RefSeq" id="XP_022087442.1">
    <property type="nucleotide sequence ID" value="XM_022231750.1"/>
</dbReference>